<accession>A0A4P1RUV2</accession>
<comment type="similarity">
    <text evidence="1">Belongs to the Nudix hydrolase family.</text>
</comment>
<dbReference type="CDD" id="cd04670">
    <property type="entry name" value="NUDIX_ASFGF2_Nudt6"/>
    <property type="match status" value="1"/>
</dbReference>
<dbReference type="PANTHER" id="PTHR13994">
    <property type="entry name" value="NUDIX HYDROLASE RELATED"/>
    <property type="match status" value="1"/>
</dbReference>
<proteinExistence type="inferred from homology"/>
<gene>
    <name evidence="5" type="ORF">TanjilG_13179</name>
</gene>
<organism evidence="5 6">
    <name type="scientific">Lupinus angustifolius</name>
    <name type="common">Narrow-leaved blue lupine</name>
    <dbReference type="NCBI Taxonomy" id="3871"/>
    <lineage>
        <taxon>Eukaryota</taxon>
        <taxon>Viridiplantae</taxon>
        <taxon>Streptophyta</taxon>
        <taxon>Embryophyta</taxon>
        <taxon>Tracheophyta</taxon>
        <taxon>Spermatophyta</taxon>
        <taxon>Magnoliopsida</taxon>
        <taxon>eudicotyledons</taxon>
        <taxon>Gunneridae</taxon>
        <taxon>Pentapetalae</taxon>
        <taxon>rosids</taxon>
        <taxon>fabids</taxon>
        <taxon>Fabales</taxon>
        <taxon>Fabaceae</taxon>
        <taxon>Papilionoideae</taxon>
        <taxon>50 kb inversion clade</taxon>
        <taxon>genistoids sensu lato</taxon>
        <taxon>core genistoids</taxon>
        <taxon>Genisteae</taxon>
        <taxon>Lupinus</taxon>
    </lineage>
</organism>
<evidence type="ECO:0000256" key="3">
    <source>
        <dbReference type="ARBA" id="ARBA00022801"/>
    </source>
</evidence>
<dbReference type="PANTHER" id="PTHR13994:SF29">
    <property type="entry name" value="NUDIX HYDROLASE 2"/>
    <property type="match status" value="1"/>
</dbReference>
<dbReference type="Proteomes" id="UP000188354">
    <property type="component" value="Chromosome LG01"/>
</dbReference>
<dbReference type="AlphaFoldDB" id="A0A4P1RUV2"/>
<dbReference type="Pfam" id="PF18290">
    <property type="entry name" value="Nudix_hydro"/>
    <property type="match status" value="1"/>
</dbReference>
<dbReference type="InterPro" id="IPR040618">
    <property type="entry name" value="Pre-Nudix"/>
</dbReference>
<dbReference type="PROSITE" id="PS51462">
    <property type="entry name" value="NUDIX"/>
    <property type="match status" value="1"/>
</dbReference>
<dbReference type="GO" id="GO:0046872">
    <property type="term" value="F:metal ion binding"/>
    <property type="evidence" value="ECO:0007669"/>
    <property type="project" value="UniProtKB-KW"/>
</dbReference>
<dbReference type="Gramene" id="OIW18427">
    <property type="protein sequence ID" value="OIW18427"/>
    <property type="gene ID" value="TanjilG_13179"/>
</dbReference>
<dbReference type="FunFam" id="3.90.79.10:FF:000015">
    <property type="entry name" value="Nudix hydrolase 8"/>
    <property type="match status" value="1"/>
</dbReference>
<dbReference type="STRING" id="3871.A0A4P1RUV2"/>
<evidence type="ECO:0000256" key="2">
    <source>
        <dbReference type="ARBA" id="ARBA00022723"/>
    </source>
</evidence>
<evidence type="ECO:0000259" key="4">
    <source>
        <dbReference type="PROSITE" id="PS51462"/>
    </source>
</evidence>
<dbReference type="InterPro" id="IPR003293">
    <property type="entry name" value="Nudix_hydrolase6-like"/>
</dbReference>
<dbReference type="GO" id="GO:0047631">
    <property type="term" value="F:ADP-ribose diphosphatase activity"/>
    <property type="evidence" value="ECO:0007669"/>
    <property type="project" value="TreeGrafter"/>
</dbReference>
<dbReference type="Pfam" id="PF00293">
    <property type="entry name" value="NUDIX"/>
    <property type="match status" value="1"/>
</dbReference>
<dbReference type="EMBL" id="CM007361">
    <property type="protein sequence ID" value="OIW18427.1"/>
    <property type="molecule type" value="Genomic_DNA"/>
</dbReference>
<evidence type="ECO:0000313" key="6">
    <source>
        <dbReference type="Proteomes" id="UP000188354"/>
    </source>
</evidence>
<dbReference type="GO" id="GO:0051287">
    <property type="term" value="F:NAD binding"/>
    <property type="evidence" value="ECO:0007669"/>
    <property type="project" value="TreeGrafter"/>
</dbReference>
<dbReference type="PROSITE" id="PS00893">
    <property type="entry name" value="NUDIX_BOX"/>
    <property type="match status" value="1"/>
</dbReference>
<dbReference type="SUPFAM" id="SSF55811">
    <property type="entry name" value="Nudix"/>
    <property type="match status" value="1"/>
</dbReference>
<name>A0A4P1RUV2_LUPAN</name>
<feature type="domain" description="Nudix hydrolase" evidence="4">
    <location>
        <begin position="106"/>
        <end position="238"/>
    </location>
</feature>
<dbReference type="Gene3D" id="3.40.630.30">
    <property type="match status" value="1"/>
</dbReference>
<dbReference type="InterPro" id="IPR000086">
    <property type="entry name" value="NUDIX_hydrolase_dom"/>
</dbReference>
<protein>
    <recommendedName>
        <fullName evidence="4">Nudix hydrolase domain-containing protein</fullName>
    </recommendedName>
</protein>
<dbReference type="Gene3D" id="3.90.79.10">
    <property type="entry name" value="Nucleoside Triphosphate Pyrophosphohydrolase"/>
    <property type="match status" value="1"/>
</dbReference>
<keyword evidence="2" id="KW-0479">Metal-binding</keyword>
<dbReference type="InterPro" id="IPR020084">
    <property type="entry name" value="NUDIX_hydrolase_CS"/>
</dbReference>
<dbReference type="FunFam" id="3.40.630.30:FF:000016">
    <property type="entry name" value="nudix hydrolase 2"/>
    <property type="match status" value="1"/>
</dbReference>
<dbReference type="InterPro" id="IPR015797">
    <property type="entry name" value="NUDIX_hydrolase-like_dom_sf"/>
</dbReference>
<reference evidence="5 6" key="1">
    <citation type="journal article" date="2017" name="Plant Biotechnol. J.">
        <title>A comprehensive draft genome sequence for lupin (Lupinus angustifolius), an emerging health food: insights into plant-microbe interactions and legume evolution.</title>
        <authorList>
            <person name="Hane J.K."/>
            <person name="Ming Y."/>
            <person name="Kamphuis L.G."/>
            <person name="Nelson M.N."/>
            <person name="Garg G."/>
            <person name="Atkins C.A."/>
            <person name="Bayer P.E."/>
            <person name="Bravo A."/>
            <person name="Bringans S."/>
            <person name="Cannon S."/>
            <person name="Edwards D."/>
            <person name="Foley R."/>
            <person name="Gao L.L."/>
            <person name="Harrison M.J."/>
            <person name="Huang W."/>
            <person name="Hurgobin B."/>
            <person name="Li S."/>
            <person name="Liu C.W."/>
            <person name="McGrath A."/>
            <person name="Morahan G."/>
            <person name="Murray J."/>
            <person name="Weller J."/>
            <person name="Jian J."/>
            <person name="Singh K.B."/>
        </authorList>
    </citation>
    <scope>NUCLEOTIDE SEQUENCE [LARGE SCALE GENOMIC DNA]</scope>
    <source>
        <strain evidence="6">cv. Tanjil</strain>
        <tissue evidence="5">Whole plant</tissue>
    </source>
</reference>
<dbReference type="GO" id="GO:0035529">
    <property type="term" value="F:NADH pyrophosphatase activity"/>
    <property type="evidence" value="ECO:0007669"/>
    <property type="project" value="TreeGrafter"/>
</dbReference>
<dbReference type="PRINTS" id="PR01356">
    <property type="entry name" value="GFGPROTEIN"/>
</dbReference>
<sequence>MDEETQLQQIQLLKSTNDDHGGVIVELDDDHNPMDSTTFLSILRPSISHWKHLGKRGVWVKLPIHLVNLVETLVKEGFWYHHAEPKYLMLVHWIPESGSTIPANASHRVGVGALVVNEKREILVVQEKSGRYQGTGFWKFPTGVVDQGEDICVAAIREVKEETGVDSKFVEILAFSQSHKTFFEKSDLYFVCLMRPLSLDIQIQETEIEAAQWMPFDEYAAQPLIDKHELLKVIKDIYLAKVDKQYSGFTPISTRSDLSEEKTHLYVNVGDMKRCNSI</sequence>
<evidence type="ECO:0000256" key="1">
    <source>
        <dbReference type="ARBA" id="ARBA00005582"/>
    </source>
</evidence>
<keyword evidence="3" id="KW-0378">Hydrolase</keyword>
<keyword evidence="6" id="KW-1185">Reference proteome</keyword>
<evidence type="ECO:0000313" key="5">
    <source>
        <dbReference type="EMBL" id="OIW18427.1"/>
    </source>
</evidence>